<dbReference type="Pfam" id="PF00440">
    <property type="entry name" value="TetR_N"/>
    <property type="match status" value="1"/>
</dbReference>
<reference evidence="7 8" key="1">
    <citation type="journal article" date="2019" name="Int. J. Syst. Evol. Microbiol.">
        <title>The Global Catalogue of Microorganisms (GCM) 10K type strain sequencing project: providing services to taxonomists for standard genome sequencing and annotation.</title>
        <authorList>
            <consortium name="The Broad Institute Genomics Platform"/>
            <consortium name="The Broad Institute Genome Sequencing Center for Infectious Disease"/>
            <person name="Wu L."/>
            <person name="Ma J."/>
        </authorList>
    </citation>
    <scope>NUCLEOTIDE SEQUENCE [LARGE SCALE GENOMIC DNA]</scope>
    <source>
        <strain evidence="7 8">JCM 13004</strain>
    </source>
</reference>
<evidence type="ECO:0000256" key="2">
    <source>
        <dbReference type="ARBA" id="ARBA00023125"/>
    </source>
</evidence>
<accession>A0ABN1W484</accession>
<dbReference type="Proteomes" id="UP001500037">
    <property type="component" value="Unassembled WGS sequence"/>
</dbReference>
<evidence type="ECO:0000259" key="6">
    <source>
        <dbReference type="PROSITE" id="PS50977"/>
    </source>
</evidence>
<evidence type="ECO:0000313" key="7">
    <source>
        <dbReference type="EMBL" id="GAA1234745.1"/>
    </source>
</evidence>
<dbReference type="Pfam" id="PF16859">
    <property type="entry name" value="TetR_C_11"/>
    <property type="match status" value="1"/>
</dbReference>
<evidence type="ECO:0000256" key="1">
    <source>
        <dbReference type="ARBA" id="ARBA00023015"/>
    </source>
</evidence>
<comment type="caution">
    <text evidence="7">The sequence shown here is derived from an EMBL/GenBank/DDBJ whole genome shotgun (WGS) entry which is preliminary data.</text>
</comment>
<sequence>MTHVPHPETPPTEPTPAAPTPTGPPPGRRTGGRIRSEDARSAVLAAAIELIEDLGYQGVTVERVAARSGVAKSTIYRWWRSKAPLVMDAYRSAVAQRMPEPDTGSVADDLTVFATAMYRVTAHPTRVRTLRGLMAEAQLDPEFAEQFRAWVQSRRTVVLTALARGVQRGELAPAIDLEAATDQFFGLFWYRLLVEHQPLEPAAAPAHVRQLLNGLRAR</sequence>
<name>A0ABN1W484_9ACTN</name>
<dbReference type="InterPro" id="IPR050109">
    <property type="entry name" value="HTH-type_TetR-like_transc_reg"/>
</dbReference>
<keyword evidence="8" id="KW-1185">Reference proteome</keyword>
<evidence type="ECO:0000313" key="8">
    <source>
        <dbReference type="Proteomes" id="UP001500037"/>
    </source>
</evidence>
<feature type="DNA-binding region" description="H-T-H motif" evidence="4">
    <location>
        <begin position="60"/>
        <end position="79"/>
    </location>
</feature>
<keyword evidence="1" id="KW-0805">Transcription regulation</keyword>
<keyword evidence="2 4" id="KW-0238">DNA-binding</keyword>
<feature type="domain" description="HTH tetR-type" evidence="6">
    <location>
        <begin position="37"/>
        <end position="97"/>
    </location>
</feature>
<evidence type="ECO:0000256" key="3">
    <source>
        <dbReference type="ARBA" id="ARBA00023163"/>
    </source>
</evidence>
<dbReference type="EMBL" id="BAAALF010000036">
    <property type="protein sequence ID" value="GAA1234745.1"/>
    <property type="molecule type" value="Genomic_DNA"/>
</dbReference>
<dbReference type="SUPFAM" id="SSF48498">
    <property type="entry name" value="Tetracyclin repressor-like, C-terminal domain"/>
    <property type="match status" value="1"/>
</dbReference>
<protein>
    <submittedName>
        <fullName evidence="7">TetR/AcrR family transcriptional regulator</fullName>
    </submittedName>
</protein>
<dbReference type="Gene3D" id="1.10.10.60">
    <property type="entry name" value="Homeodomain-like"/>
    <property type="match status" value="1"/>
</dbReference>
<keyword evidence="3" id="KW-0804">Transcription</keyword>
<dbReference type="PANTHER" id="PTHR30055">
    <property type="entry name" value="HTH-TYPE TRANSCRIPTIONAL REGULATOR RUTR"/>
    <property type="match status" value="1"/>
</dbReference>
<dbReference type="PANTHER" id="PTHR30055:SF148">
    <property type="entry name" value="TETR-FAMILY TRANSCRIPTIONAL REGULATOR"/>
    <property type="match status" value="1"/>
</dbReference>
<evidence type="ECO:0000256" key="5">
    <source>
        <dbReference type="SAM" id="MobiDB-lite"/>
    </source>
</evidence>
<organism evidence="7 8">
    <name type="scientific">Kitasatospora nipponensis</name>
    <dbReference type="NCBI Taxonomy" id="258049"/>
    <lineage>
        <taxon>Bacteria</taxon>
        <taxon>Bacillati</taxon>
        <taxon>Actinomycetota</taxon>
        <taxon>Actinomycetes</taxon>
        <taxon>Kitasatosporales</taxon>
        <taxon>Streptomycetaceae</taxon>
        <taxon>Kitasatospora</taxon>
    </lineage>
</organism>
<evidence type="ECO:0000256" key="4">
    <source>
        <dbReference type="PROSITE-ProRule" id="PRU00335"/>
    </source>
</evidence>
<proteinExistence type="predicted"/>
<dbReference type="InterPro" id="IPR036271">
    <property type="entry name" value="Tet_transcr_reg_TetR-rel_C_sf"/>
</dbReference>
<feature type="region of interest" description="Disordered" evidence="5">
    <location>
        <begin position="1"/>
        <end position="36"/>
    </location>
</feature>
<dbReference type="PROSITE" id="PS50977">
    <property type="entry name" value="HTH_TETR_2"/>
    <property type="match status" value="1"/>
</dbReference>
<dbReference type="InterPro" id="IPR011075">
    <property type="entry name" value="TetR_C"/>
</dbReference>
<gene>
    <name evidence="7" type="ORF">GCM10009665_26160</name>
</gene>
<dbReference type="Gene3D" id="1.10.357.10">
    <property type="entry name" value="Tetracycline Repressor, domain 2"/>
    <property type="match status" value="1"/>
</dbReference>
<dbReference type="InterPro" id="IPR001647">
    <property type="entry name" value="HTH_TetR"/>
</dbReference>
<dbReference type="PRINTS" id="PR00455">
    <property type="entry name" value="HTHTETR"/>
</dbReference>
<dbReference type="SUPFAM" id="SSF46689">
    <property type="entry name" value="Homeodomain-like"/>
    <property type="match status" value="1"/>
</dbReference>
<feature type="compositionally biased region" description="Pro residues" evidence="5">
    <location>
        <begin position="7"/>
        <end position="27"/>
    </location>
</feature>
<dbReference type="InterPro" id="IPR009057">
    <property type="entry name" value="Homeodomain-like_sf"/>
</dbReference>